<protein>
    <submittedName>
        <fullName evidence="2">Uncharacterized protein</fullName>
    </submittedName>
</protein>
<gene>
    <name evidence="2" type="ORF">HPC62_19635</name>
</gene>
<sequence>MPNPYDDPYDPQQLKRIRMFVYLVPVLGVIPAMWALAVRKGDSRERQAARLSTTLGLGWLVGYAALAAGAHTADPSAIPLLVANSALTSGYFVVMLWLMLRLWQRRPLRLPGISDVSDRLP</sequence>
<dbReference type="AlphaFoldDB" id="A0A6M8BAK3"/>
<feature type="transmembrane region" description="Helical" evidence="1">
    <location>
        <begin position="51"/>
        <end position="71"/>
    </location>
</feature>
<dbReference type="RefSeq" id="WP_172358157.1">
    <property type="nucleotide sequence ID" value="NZ_CP053661.1"/>
</dbReference>
<feature type="transmembrane region" description="Helical" evidence="1">
    <location>
        <begin position="77"/>
        <end position="100"/>
    </location>
</feature>
<accession>A0A6M8BAK3</accession>
<dbReference type="Proteomes" id="UP000505210">
    <property type="component" value="Chromosome"/>
</dbReference>
<keyword evidence="1" id="KW-1133">Transmembrane helix</keyword>
<evidence type="ECO:0000256" key="1">
    <source>
        <dbReference type="SAM" id="Phobius"/>
    </source>
</evidence>
<reference evidence="2 3" key="1">
    <citation type="submission" date="2020-05" db="EMBL/GenBank/DDBJ databases">
        <title>Complete genome sequence of of a novel Thermoleptolyngbya strain isolated from hot springs of Ganzi, Sichuan China.</title>
        <authorList>
            <person name="Tang J."/>
            <person name="Daroch M."/>
            <person name="Li L."/>
            <person name="Waleron K."/>
            <person name="Waleron M."/>
            <person name="Waleron M."/>
        </authorList>
    </citation>
    <scope>NUCLEOTIDE SEQUENCE [LARGE SCALE GENOMIC DNA]</scope>
    <source>
        <strain evidence="2 3">PKUAC-SCTA183</strain>
    </source>
</reference>
<keyword evidence="1" id="KW-0812">Transmembrane</keyword>
<organism evidence="2 3">
    <name type="scientific">Thermoleptolyngbya sichuanensis A183</name>
    <dbReference type="NCBI Taxonomy" id="2737172"/>
    <lineage>
        <taxon>Bacteria</taxon>
        <taxon>Bacillati</taxon>
        <taxon>Cyanobacteriota</taxon>
        <taxon>Cyanophyceae</taxon>
        <taxon>Oculatellales</taxon>
        <taxon>Oculatellaceae</taxon>
        <taxon>Thermoleptolyngbya</taxon>
        <taxon>Thermoleptolyngbya sichuanensis</taxon>
    </lineage>
</organism>
<dbReference type="EMBL" id="CP053661">
    <property type="protein sequence ID" value="QKD84094.1"/>
    <property type="molecule type" value="Genomic_DNA"/>
</dbReference>
<evidence type="ECO:0000313" key="3">
    <source>
        <dbReference type="Proteomes" id="UP000505210"/>
    </source>
</evidence>
<name>A0A6M8BAK3_9CYAN</name>
<proteinExistence type="predicted"/>
<dbReference type="KEGG" id="theu:HPC62_19635"/>
<evidence type="ECO:0000313" key="2">
    <source>
        <dbReference type="EMBL" id="QKD84094.1"/>
    </source>
</evidence>
<feature type="transmembrane region" description="Helical" evidence="1">
    <location>
        <begin position="20"/>
        <end position="39"/>
    </location>
</feature>
<keyword evidence="1" id="KW-0472">Membrane</keyword>
<keyword evidence="3" id="KW-1185">Reference proteome</keyword>